<comment type="caution">
    <text evidence="5">The sequence shown here is derived from an EMBL/GenBank/DDBJ whole genome shotgun (WGS) entry which is preliminary data.</text>
</comment>
<evidence type="ECO:0000313" key="6">
    <source>
        <dbReference type="Proteomes" id="UP001055114"/>
    </source>
</evidence>
<feature type="signal peptide" evidence="4">
    <location>
        <begin position="1"/>
        <end position="26"/>
    </location>
</feature>
<dbReference type="PROSITE" id="PS50005">
    <property type="entry name" value="TPR"/>
    <property type="match status" value="4"/>
</dbReference>
<evidence type="ECO:0000256" key="4">
    <source>
        <dbReference type="SAM" id="SignalP"/>
    </source>
</evidence>
<sequence>MGGMLKSLISISFLLFLIGSSQSLRAQDQEAKVEISSKPNQVSAGDQRKFDYFFYEGLNLKAAGKFDAAYDAFNHCLAIDSTASAVLYELSSFYAQLNRPEKSLEMLRRAVAYSSDNFTYRLALATMSRNLGMFGEASDEYEKLVKDYPGKPELNYYLADALTQEGEIGKAIDAYDALESSIGMSEALSMQKYKLYNALEQNDNAFKEVEKLAAKFPMESRYQIILGDLHLEKNDTVKALKYYQKAHEIDPESPYYIVSMANYYEVVGNKDAAETQIRNALVNEKLDVETKVGILSRYILKLQQTKKGTESANALFQTLLEQHPEDTDLKQMYGSLLVAQGKTDEARFQFQLITEMEPSNAAAWQQLLNLALKSEDIPEVIRICTRCQELFPDAPEYYFYLGIAYFQQEKYQDALDTYKAGLEIIPETNVGLKSDFYGQIGDIYYQIKNMPEAYKAYDEALKYNDKNVVVLNNYAYFLSLEKKDLKKAERMSALAVKLEPNNSTYLDTYAWIFFVQGNYTLAKIYIESALANDTTKSSELVDHYGDILFMSGDKEKALEQWKKAKEMGKESDVLDRKIAEGTYIEEEVKNE</sequence>
<dbReference type="SUPFAM" id="SSF48452">
    <property type="entry name" value="TPR-like"/>
    <property type="match status" value="3"/>
</dbReference>
<dbReference type="InterPro" id="IPR019734">
    <property type="entry name" value="TPR_rpt"/>
</dbReference>
<dbReference type="Gene3D" id="1.25.40.10">
    <property type="entry name" value="Tetratricopeptide repeat domain"/>
    <property type="match status" value="3"/>
</dbReference>
<name>A0AA37NR32_9BACT</name>
<feature type="chain" id="PRO_5041272853" description="Tetratricopeptide repeat protein" evidence="4">
    <location>
        <begin position="27"/>
        <end position="591"/>
    </location>
</feature>
<feature type="repeat" description="TPR" evidence="3">
    <location>
        <begin position="84"/>
        <end position="117"/>
    </location>
</feature>
<dbReference type="Proteomes" id="UP001055114">
    <property type="component" value="Unassembled WGS sequence"/>
</dbReference>
<evidence type="ECO:0000256" key="3">
    <source>
        <dbReference type="PROSITE-ProRule" id="PRU00339"/>
    </source>
</evidence>
<dbReference type="EMBL" id="BQNZ01000002">
    <property type="protein sequence ID" value="GKH72306.1"/>
    <property type="molecule type" value="Genomic_DNA"/>
</dbReference>
<keyword evidence="4" id="KW-0732">Signal</keyword>
<dbReference type="Pfam" id="PF14559">
    <property type="entry name" value="TPR_19"/>
    <property type="match status" value="2"/>
</dbReference>
<dbReference type="Pfam" id="PF13181">
    <property type="entry name" value="TPR_8"/>
    <property type="match status" value="1"/>
</dbReference>
<feature type="repeat" description="TPR" evidence="3">
    <location>
        <begin position="434"/>
        <end position="467"/>
    </location>
</feature>
<protein>
    <recommendedName>
        <fullName evidence="7">Tetratricopeptide repeat protein</fullName>
    </recommendedName>
</protein>
<gene>
    <name evidence="5" type="ORF">CE91St3_21690</name>
</gene>
<dbReference type="Pfam" id="PF07719">
    <property type="entry name" value="TPR_2"/>
    <property type="match status" value="1"/>
</dbReference>
<dbReference type="Pfam" id="PF13432">
    <property type="entry name" value="TPR_16"/>
    <property type="match status" value="2"/>
</dbReference>
<keyword evidence="1" id="KW-0677">Repeat</keyword>
<evidence type="ECO:0008006" key="7">
    <source>
        <dbReference type="Google" id="ProtNLM"/>
    </source>
</evidence>
<feature type="repeat" description="TPR" evidence="3">
    <location>
        <begin position="220"/>
        <end position="253"/>
    </location>
</feature>
<evidence type="ECO:0000256" key="1">
    <source>
        <dbReference type="ARBA" id="ARBA00022737"/>
    </source>
</evidence>
<keyword evidence="2 3" id="KW-0802">TPR repeat</keyword>
<dbReference type="RefSeq" id="WP_005633516.1">
    <property type="nucleotide sequence ID" value="NZ_BQNZ01000002.1"/>
</dbReference>
<dbReference type="InterPro" id="IPR051012">
    <property type="entry name" value="CellSynth/LPSAsmb/PSIAsmb"/>
</dbReference>
<feature type="repeat" description="TPR" evidence="3">
    <location>
        <begin position="395"/>
        <end position="428"/>
    </location>
</feature>
<accession>A0AA37NR32</accession>
<dbReference type="PROSITE" id="PS50293">
    <property type="entry name" value="TPR_REGION"/>
    <property type="match status" value="1"/>
</dbReference>
<dbReference type="AlphaFoldDB" id="A0AA37NR32"/>
<dbReference type="PANTHER" id="PTHR45586:SF1">
    <property type="entry name" value="LIPOPOLYSACCHARIDE ASSEMBLY PROTEIN B"/>
    <property type="match status" value="1"/>
</dbReference>
<dbReference type="SMART" id="SM00028">
    <property type="entry name" value="TPR"/>
    <property type="match status" value="10"/>
</dbReference>
<proteinExistence type="predicted"/>
<dbReference type="InterPro" id="IPR013105">
    <property type="entry name" value="TPR_2"/>
</dbReference>
<organism evidence="5 6">
    <name type="scientific">Parabacteroides merdae</name>
    <dbReference type="NCBI Taxonomy" id="46503"/>
    <lineage>
        <taxon>Bacteria</taxon>
        <taxon>Pseudomonadati</taxon>
        <taxon>Bacteroidota</taxon>
        <taxon>Bacteroidia</taxon>
        <taxon>Bacteroidales</taxon>
        <taxon>Tannerellaceae</taxon>
        <taxon>Parabacteroides</taxon>
    </lineage>
</organism>
<dbReference type="InterPro" id="IPR011990">
    <property type="entry name" value="TPR-like_helical_dom_sf"/>
</dbReference>
<reference evidence="5" key="1">
    <citation type="submission" date="2022-01" db="EMBL/GenBank/DDBJ databases">
        <title>Novel bile acid biosynthetic pathways are enriched in the microbiome of centenarians.</title>
        <authorList>
            <person name="Sato Y."/>
            <person name="Atarashi K."/>
            <person name="Plichta R.D."/>
            <person name="Arai Y."/>
            <person name="Sasajima S."/>
            <person name="Kearney M.S."/>
            <person name="Suda W."/>
            <person name="Takeshita K."/>
            <person name="Sasaki T."/>
            <person name="Okamoto S."/>
            <person name="Skelly N.A."/>
            <person name="Okamura Y."/>
            <person name="Vlamakis H."/>
            <person name="Li Y."/>
            <person name="Tanoue T."/>
            <person name="Takei H."/>
            <person name="Nittono H."/>
            <person name="Narushima S."/>
            <person name="Irie J."/>
            <person name="Itoh H."/>
            <person name="Moriya K."/>
            <person name="Sugiura Y."/>
            <person name="Suematsu M."/>
            <person name="Moritoki N."/>
            <person name="Shibata S."/>
            <person name="Littman R.D."/>
            <person name="Fischbach A.M."/>
            <person name="Uwamino Y."/>
            <person name="Inoue T."/>
            <person name="Honda A."/>
            <person name="Hattori M."/>
            <person name="Murai T."/>
            <person name="Xavier J.R."/>
            <person name="Hirose N."/>
            <person name="Honda K."/>
        </authorList>
    </citation>
    <scope>NUCLEOTIDE SEQUENCE</scope>
    <source>
        <strain evidence="5">CE91-St3</strain>
    </source>
</reference>
<evidence type="ECO:0000313" key="5">
    <source>
        <dbReference type="EMBL" id="GKH72306.1"/>
    </source>
</evidence>
<dbReference type="PANTHER" id="PTHR45586">
    <property type="entry name" value="TPR REPEAT-CONTAINING PROTEIN PA4667"/>
    <property type="match status" value="1"/>
</dbReference>
<evidence type="ECO:0000256" key="2">
    <source>
        <dbReference type="ARBA" id="ARBA00022803"/>
    </source>
</evidence>